<keyword evidence="4" id="KW-1185">Reference proteome</keyword>
<dbReference type="EMBL" id="CDHN01000002">
    <property type="protein sequence ID" value="CEJ86891.1"/>
    <property type="molecule type" value="Genomic_DNA"/>
</dbReference>
<organism evidence="3 4">
    <name type="scientific">[Torrubiella] hemipterigena</name>
    <dbReference type="NCBI Taxonomy" id="1531966"/>
    <lineage>
        <taxon>Eukaryota</taxon>
        <taxon>Fungi</taxon>
        <taxon>Dikarya</taxon>
        <taxon>Ascomycota</taxon>
        <taxon>Pezizomycotina</taxon>
        <taxon>Sordariomycetes</taxon>
        <taxon>Hypocreomycetidae</taxon>
        <taxon>Hypocreales</taxon>
        <taxon>Clavicipitaceae</taxon>
        <taxon>Clavicipitaceae incertae sedis</taxon>
        <taxon>'Torrubiella' clade</taxon>
    </lineage>
</organism>
<dbReference type="OrthoDB" id="2130169at2759"/>
<evidence type="ECO:0000313" key="4">
    <source>
        <dbReference type="Proteomes" id="UP000039046"/>
    </source>
</evidence>
<evidence type="ECO:0000256" key="2">
    <source>
        <dbReference type="SAM" id="MobiDB-lite"/>
    </source>
</evidence>
<name>A0A0A1SUS7_9HYPO</name>
<dbReference type="Pfam" id="PF11951">
    <property type="entry name" value="Fungal_trans_2"/>
    <property type="match status" value="1"/>
</dbReference>
<protein>
    <submittedName>
        <fullName evidence="3">Uncharacterized protein</fullName>
    </submittedName>
</protein>
<evidence type="ECO:0000313" key="3">
    <source>
        <dbReference type="EMBL" id="CEJ86891.1"/>
    </source>
</evidence>
<dbReference type="PANTHER" id="PTHR37540:SF5">
    <property type="entry name" value="TRANSCRIPTION FACTOR DOMAIN-CONTAINING PROTEIN"/>
    <property type="match status" value="1"/>
</dbReference>
<keyword evidence="1" id="KW-0539">Nucleus</keyword>
<reference evidence="3 4" key="1">
    <citation type="journal article" date="2015" name="Genome Announc.">
        <title>Draft Genome Sequence and Gene Annotation of the Entomopathogenic Fungus Verticillium hemipterigenum.</title>
        <authorList>
            <person name="Horn F."/>
            <person name="Habel A."/>
            <person name="Scharf D.H."/>
            <person name="Dworschak J."/>
            <person name="Brakhage A.A."/>
            <person name="Guthke R."/>
            <person name="Hertweck C."/>
            <person name="Linde J."/>
        </authorList>
    </citation>
    <scope>NUCLEOTIDE SEQUENCE [LARGE SCALE GENOMIC DNA]</scope>
</reference>
<sequence>MPSNPETGPNGGTMANLTTAFPTSFVYVQFDPNSNEKRKNAKSHAVRQGILTKRQTQTRDGNNFKHYSPSPARLQWEPFDVLPVPGSRLKRLLNTPIASRLVEPVFSLEGDNSFLSYQTVFRTGFQDEALPHALMTLLTHQQPSNTDHYKHKSAAIGVIQHRLASTQTAVLPSTIGAILMLASVECHLENISGAETHLIGVKNILALADKTKSHLPDQLRRAIFWQDLNSSLLIGTARVFECAYFIDSPLPTSNTPKNVPHGFQRQRHQLGDDFVGAVSQLMELEATCQNADAKHDAATMATIDDQQALIEDRLYHCWNKARTTANTLLQACALAAYICTYMMHTDIWQNHRIPSACAFKLLQLLEAQDLAVYQDVYLWLLVIGGTLSTPDVQQRYTKLWQTSLDIKKSDWKDIDATLQGYIWPRKISNMCKAAWRKFIP</sequence>
<accession>A0A0A1SUS7</accession>
<evidence type="ECO:0000256" key="1">
    <source>
        <dbReference type="ARBA" id="ARBA00023242"/>
    </source>
</evidence>
<dbReference type="Proteomes" id="UP000039046">
    <property type="component" value="Unassembled WGS sequence"/>
</dbReference>
<dbReference type="PANTHER" id="PTHR37540">
    <property type="entry name" value="TRANSCRIPTION FACTOR (ACR-2), PUTATIVE-RELATED-RELATED"/>
    <property type="match status" value="1"/>
</dbReference>
<gene>
    <name evidence="3" type="ORF">VHEMI04237</name>
</gene>
<dbReference type="AlphaFoldDB" id="A0A0A1SUS7"/>
<dbReference type="InterPro" id="IPR021858">
    <property type="entry name" value="Fun_TF"/>
</dbReference>
<proteinExistence type="predicted"/>
<feature type="region of interest" description="Disordered" evidence="2">
    <location>
        <begin position="33"/>
        <end position="63"/>
    </location>
</feature>
<dbReference type="HOGENOM" id="CLU_037227_1_0_1"/>
<dbReference type="STRING" id="1531966.A0A0A1SUS7"/>